<evidence type="ECO:0000256" key="1">
    <source>
        <dbReference type="SAM" id="MobiDB-lite"/>
    </source>
</evidence>
<keyword evidence="3" id="KW-1185">Reference proteome</keyword>
<protein>
    <submittedName>
        <fullName evidence="2">Uncharacterized protein</fullName>
    </submittedName>
</protein>
<proteinExistence type="predicted"/>
<organism evidence="2 3">
    <name type="scientific">Prorocentrum cordatum</name>
    <dbReference type="NCBI Taxonomy" id="2364126"/>
    <lineage>
        <taxon>Eukaryota</taxon>
        <taxon>Sar</taxon>
        <taxon>Alveolata</taxon>
        <taxon>Dinophyceae</taxon>
        <taxon>Prorocentrales</taxon>
        <taxon>Prorocentraceae</taxon>
        <taxon>Prorocentrum</taxon>
    </lineage>
</organism>
<evidence type="ECO:0000313" key="3">
    <source>
        <dbReference type="Proteomes" id="UP001189429"/>
    </source>
</evidence>
<dbReference type="Proteomes" id="UP001189429">
    <property type="component" value="Unassembled WGS sequence"/>
</dbReference>
<feature type="compositionally biased region" description="Low complexity" evidence="1">
    <location>
        <begin position="180"/>
        <end position="201"/>
    </location>
</feature>
<feature type="region of interest" description="Disordered" evidence="1">
    <location>
        <begin position="65"/>
        <end position="201"/>
    </location>
</feature>
<feature type="compositionally biased region" description="Gly residues" evidence="1">
    <location>
        <begin position="85"/>
        <end position="95"/>
    </location>
</feature>
<comment type="caution">
    <text evidence="2">The sequence shown here is derived from an EMBL/GenBank/DDBJ whole genome shotgun (WGS) entry which is preliminary data.</text>
</comment>
<evidence type="ECO:0000313" key="2">
    <source>
        <dbReference type="EMBL" id="CAK0852745.1"/>
    </source>
</evidence>
<accession>A0ABN9U2X2</accession>
<sequence length="245" mass="24416">MPPTSGDGARPAALEVARGALLALHSAAGLTTGSAEMVEARRLLRAAEGMVRAAVALLAKPQPPALDAAAGAAPPAAPRRRQRPRGGGGSKGGSKAGQEDIVMTDDHVTGGSAEEGPPELAPDDWADDLPIVRRPVRRPPGATGGGDARSRPPAAGGKGKGKSKDKNTLDLPAGAPAAQGVNEAEAEPAAAGGAAAVATPGERSGERAALLAKLVASGMFGQSLLPTMQSLEIVALRHLVSQLPH</sequence>
<reference evidence="2" key="1">
    <citation type="submission" date="2023-10" db="EMBL/GenBank/DDBJ databases">
        <authorList>
            <person name="Chen Y."/>
            <person name="Shah S."/>
            <person name="Dougan E. K."/>
            <person name="Thang M."/>
            <person name="Chan C."/>
        </authorList>
    </citation>
    <scope>NUCLEOTIDE SEQUENCE [LARGE SCALE GENOMIC DNA]</scope>
</reference>
<gene>
    <name evidence="2" type="ORF">PCOR1329_LOCUS44431</name>
</gene>
<dbReference type="EMBL" id="CAUYUJ010015338">
    <property type="protein sequence ID" value="CAK0852745.1"/>
    <property type="molecule type" value="Genomic_DNA"/>
</dbReference>
<name>A0ABN9U2X2_9DINO</name>